<protein>
    <submittedName>
        <fullName evidence="1">Golgi apparatus membrane protein tvp23</fullName>
    </submittedName>
</protein>
<evidence type="ECO:0000313" key="1">
    <source>
        <dbReference type="EMBL" id="KAJ9076938.1"/>
    </source>
</evidence>
<name>A0ACC2TQW9_9FUNG</name>
<reference evidence="1" key="1">
    <citation type="submission" date="2022-04" db="EMBL/GenBank/DDBJ databases">
        <title>Genome of the entomopathogenic fungus Entomophthora muscae.</title>
        <authorList>
            <person name="Elya C."/>
            <person name="Lovett B.R."/>
            <person name="Lee E."/>
            <person name="Macias A.M."/>
            <person name="Hajek A.E."/>
            <person name="De Bivort B.L."/>
            <person name="Kasson M.T."/>
            <person name="De Fine Licht H.H."/>
            <person name="Stajich J.E."/>
        </authorList>
    </citation>
    <scope>NUCLEOTIDE SEQUENCE</scope>
    <source>
        <strain evidence="1">Berkeley</strain>
    </source>
</reference>
<comment type="caution">
    <text evidence="1">The sequence shown here is derived from an EMBL/GenBank/DDBJ whole genome shotgun (WGS) entry which is preliminary data.</text>
</comment>
<dbReference type="Proteomes" id="UP001165960">
    <property type="component" value="Unassembled WGS sequence"/>
</dbReference>
<evidence type="ECO:0000313" key="2">
    <source>
        <dbReference type="Proteomes" id="UP001165960"/>
    </source>
</evidence>
<accession>A0ACC2TQW9</accession>
<proteinExistence type="predicted"/>
<keyword evidence="2" id="KW-1185">Reference proteome</keyword>
<sequence length="237" mass="26572">MIISSPMLVQWDKAKNEIVPDNVSINMEGTSSAPPPTYSNNNAQNETSTGAVSQMLKNSSHPKILLVHFFFRTIAILIYLVINFFVNNFVFVFVISALALAFDFWIVKNVSGRYLVGLRWWNEVDPFGDSQWYFESRDATFESNVIDAKIFWVSLYATPIIWGFLALIALIKTNFQWLLIVAFALMLSISNLVGYYKCDKFAKQKAGQNQGLESSLFGSTGGLVGGFINRSVTSLFG</sequence>
<gene>
    <name evidence="1" type="primary">TVP23</name>
    <name evidence="1" type="ORF">DSO57_1021520</name>
</gene>
<organism evidence="1 2">
    <name type="scientific">Entomophthora muscae</name>
    <dbReference type="NCBI Taxonomy" id="34485"/>
    <lineage>
        <taxon>Eukaryota</taxon>
        <taxon>Fungi</taxon>
        <taxon>Fungi incertae sedis</taxon>
        <taxon>Zoopagomycota</taxon>
        <taxon>Entomophthoromycotina</taxon>
        <taxon>Entomophthoromycetes</taxon>
        <taxon>Entomophthorales</taxon>
        <taxon>Entomophthoraceae</taxon>
        <taxon>Entomophthora</taxon>
    </lineage>
</organism>
<dbReference type="EMBL" id="QTSX02002234">
    <property type="protein sequence ID" value="KAJ9076938.1"/>
    <property type="molecule type" value="Genomic_DNA"/>
</dbReference>